<reference evidence="6" key="2">
    <citation type="submission" date="2025-08" db="UniProtKB">
        <authorList>
            <consortium name="RefSeq"/>
        </authorList>
    </citation>
    <scope>IDENTIFICATION</scope>
</reference>
<reference evidence="5" key="1">
    <citation type="journal article" date="2012" name="Nat. Commun.">
        <title>The genome of Prunus mume.</title>
        <authorList>
            <person name="Zhang Q."/>
            <person name="Chen W."/>
            <person name="Sun L."/>
            <person name="Zhao F."/>
            <person name="Huang B."/>
            <person name="Yang W."/>
            <person name="Tao Y."/>
            <person name="Wang J."/>
            <person name="Yuan Z."/>
            <person name="Fan G."/>
            <person name="Xing Z."/>
            <person name="Han C."/>
            <person name="Pan H."/>
            <person name="Zhong X."/>
            <person name="Shi W."/>
            <person name="Liang X."/>
            <person name="Du D."/>
            <person name="Sun F."/>
            <person name="Xu Z."/>
            <person name="Hao R."/>
            <person name="Lv T."/>
            <person name="Lv Y."/>
            <person name="Zheng Z."/>
            <person name="Sun M."/>
            <person name="Luo L."/>
            <person name="Cai M."/>
            <person name="Gao Y."/>
            <person name="Wang J."/>
            <person name="Yin Y."/>
            <person name="Xu X."/>
            <person name="Cheng T."/>
            <person name="Wang J."/>
        </authorList>
    </citation>
    <scope>NUCLEOTIDE SEQUENCE [LARGE SCALE GENOMIC DNA]</scope>
</reference>
<protein>
    <submittedName>
        <fullName evidence="6">Heat shock 70 kDa protein 18-like</fullName>
    </submittedName>
</protein>
<dbReference type="PRINTS" id="PR00301">
    <property type="entry name" value="HEATSHOCK70"/>
</dbReference>
<dbReference type="InterPro" id="IPR013126">
    <property type="entry name" value="Hsp_70_fam"/>
</dbReference>
<dbReference type="InterPro" id="IPR043129">
    <property type="entry name" value="ATPase_NBD"/>
</dbReference>
<dbReference type="RefSeq" id="XP_008243544.2">
    <property type="nucleotide sequence ID" value="XM_008245322.2"/>
</dbReference>
<dbReference type="PANTHER" id="PTHR19375">
    <property type="entry name" value="HEAT SHOCK PROTEIN 70KDA"/>
    <property type="match status" value="1"/>
</dbReference>
<dbReference type="Gene3D" id="3.90.640.10">
    <property type="entry name" value="Actin, Chain A, domain 4"/>
    <property type="match status" value="1"/>
</dbReference>
<evidence type="ECO:0000256" key="1">
    <source>
        <dbReference type="ARBA" id="ARBA00022741"/>
    </source>
</evidence>
<dbReference type="PROSITE" id="PS51153">
    <property type="entry name" value="RPW8"/>
    <property type="match status" value="2"/>
</dbReference>
<dbReference type="PROSITE" id="PS01036">
    <property type="entry name" value="HSP70_3"/>
    <property type="match status" value="1"/>
</dbReference>
<evidence type="ECO:0000256" key="2">
    <source>
        <dbReference type="ARBA" id="ARBA00022840"/>
    </source>
</evidence>
<dbReference type="SUPFAM" id="SSF53067">
    <property type="entry name" value="Actin-like ATPase domain"/>
    <property type="match status" value="2"/>
</dbReference>
<keyword evidence="2" id="KW-0067">ATP-binding</keyword>
<dbReference type="InterPro" id="IPR008808">
    <property type="entry name" value="Powdery_mildew-R_dom"/>
</dbReference>
<evidence type="ECO:0000256" key="3">
    <source>
        <dbReference type="SAM" id="Coils"/>
    </source>
</evidence>
<dbReference type="Pfam" id="PF00012">
    <property type="entry name" value="HSP70"/>
    <property type="match status" value="1"/>
</dbReference>
<dbReference type="Proteomes" id="UP000694861">
    <property type="component" value="Unplaced"/>
</dbReference>
<proteinExistence type="predicted"/>
<keyword evidence="1" id="KW-0547">Nucleotide-binding</keyword>
<dbReference type="GeneID" id="103341774"/>
<keyword evidence="3" id="KW-0175">Coiled coil</keyword>
<feature type="domain" description="RPW8" evidence="4">
    <location>
        <begin position="179"/>
        <end position="329"/>
    </location>
</feature>
<dbReference type="InterPro" id="IPR029047">
    <property type="entry name" value="HSP70_peptide-bd_sf"/>
</dbReference>
<feature type="coiled-coil region" evidence="3">
    <location>
        <begin position="92"/>
        <end position="119"/>
    </location>
</feature>
<feature type="domain" description="RPW8" evidence="4">
    <location>
        <begin position="1"/>
        <end position="147"/>
    </location>
</feature>
<name>A0ABM0PRW4_PRUMU</name>
<gene>
    <name evidence="6" type="primary">LOC103341774</name>
</gene>
<accession>A0ABM0PRW4</accession>
<evidence type="ECO:0000259" key="4">
    <source>
        <dbReference type="PROSITE" id="PS51153"/>
    </source>
</evidence>
<dbReference type="PROSITE" id="PS00297">
    <property type="entry name" value="HSP70_1"/>
    <property type="match status" value="1"/>
</dbReference>
<dbReference type="SUPFAM" id="SSF100920">
    <property type="entry name" value="Heat shock protein 70kD (HSP70), peptide-binding domain"/>
    <property type="match status" value="1"/>
</dbReference>
<keyword evidence="5" id="KW-1185">Reference proteome</keyword>
<dbReference type="Gene3D" id="3.30.420.40">
    <property type="match status" value="2"/>
</dbReference>
<evidence type="ECO:0000313" key="5">
    <source>
        <dbReference type="Proteomes" id="UP000694861"/>
    </source>
</evidence>
<sequence>MALEFIGGQLLTLLHDGVKQAMSKSGTFKSLLGELKSTLDSLVPRDIQQIREHNVELGLPNEEIESLKELMEEGVKLVDEFSKFRMWNYCCLDDYTEQIVELDRALKSLLRKLIIQEQRDVKELLVLARENRGNLDELKRMVLGMLNLMQESAGDVLENFASGSNTKTVTEQIQGNGVEQVTSFNGGTSLKADFVALFEVVIEVKDKTRIFKPLLGGLESTLEFLKPLIEEIAEHNKVLDRPKEELENLRIQMGKGVELIRKCSKVYLWTSYKQCEYTDRLLVLDECLQRELNILKGQVARDVKETLVSIKNIEAVIKKFEGSGVVQAHIQTKGWGASPEPLSPAVGLDVVNAQAPRDAKEALVSVRNTKAVVEQIKGSGVVQNQTLEPRKLTMAEDGNAIGIDLGTTYSCVAVWQKDHAEIIANDQGKRTTRSYVAFTESNRLVGDEAFNQILRNPANSIFDAKRLIGRRFSDVSVQSDVKLWPFKVIEDPSGKPKIVVMHKGEEKKFTAEQISSLVLRKMKEIAETYLCSNVKNAVITVPSYFNDSQRQATMNAGALAGLNVLGIINEPTAAAIAYGIDKKVGWYKKKHVMIFDWGGGTLDVSLLIIGQHGVFEVMATAGDAHLGGEELDNRMVSYCVQEFKRKHQLDISGNSRALRRAKTECEKAKKALSYSFETDIEIDCWYQGEDFYANFSRKKFEQMNMDIFNKCMEPVKKCLKDAKMDISDVDDVILVGGSSRIPKVQELLKEVFNGKELCRNINPDEAVAYGAAVQAAVLTGNVTGKLQDFSLLDVIPMSLGVQKIESTGDKNAMQFVIRRNTRVPVVKKMTLVTVYDNQRSIRFAIYEGESTSTVNNNYLGEFSLDDIPPAPKGVPEFNVCFDIDSNGILRVSAEDMLTGQKKGITINRTEERLRDLRIKDERGKK</sequence>
<dbReference type="Pfam" id="PF05659">
    <property type="entry name" value="RPW8"/>
    <property type="match status" value="2"/>
</dbReference>
<evidence type="ECO:0000313" key="6">
    <source>
        <dbReference type="RefSeq" id="XP_008243544.2"/>
    </source>
</evidence>
<dbReference type="Gene3D" id="2.60.34.10">
    <property type="entry name" value="Substrate Binding Domain Of DNAk, Chain A, domain 1"/>
    <property type="match status" value="1"/>
</dbReference>
<dbReference type="Gene3D" id="3.30.30.30">
    <property type="match status" value="1"/>
</dbReference>
<organism evidence="5 6">
    <name type="scientific">Prunus mume</name>
    <name type="common">Japanese apricot</name>
    <name type="synonym">Armeniaca mume</name>
    <dbReference type="NCBI Taxonomy" id="102107"/>
    <lineage>
        <taxon>Eukaryota</taxon>
        <taxon>Viridiplantae</taxon>
        <taxon>Streptophyta</taxon>
        <taxon>Embryophyta</taxon>
        <taxon>Tracheophyta</taxon>
        <taxon>Spermatophyta</taxon>
        <taxon>Magnoliopsida</taxon>
        <taxon>eudicotyledons</taxon>
        <taxon>Gunneridae</taxon>
        <taxon>Pentapetalae</taxon>
        <taxon>rosids</taxon>
        <taxon>fabids</taxon>
        <taxon>Rosales</taxon>
        <taxon>Rosaceae</taxon>
        <taxon>Amygdaloideae</taxon>
        <taxon>Amygdaleae</taxon>
        <taxon>Prunus</taxon>
    </lineage>
</organism>
<dbReference type="InterPro" id="IPR018181">
    <property type="entry name" value="Heat_shock_70_CS"/>
</dbReference>